<dbReference type="PROSITE" id="PS00036">
    <property type="entry name" value="BZIP_BASIC"/>
    <property type="match status" value="1"/>
</dbReference>
<evidence type="ECO:0000256" key="1">
    <source>
        <dbReference type="SAM" id="MobiDB-lite"/>
    </source>
</evidence>
<accession>M1WGA1</accession>
<gene>
    <name evidence="3" type="ORF">CPUR_05452</name>
</gene>
<proteinExistence type="predicted"/>
<evidence type="ECO:0000313" key="4">
    <source>
        <dbReference type="Proteomes" id="UP000016801"/>
    </source>
</evidence>
<name>M1WGA1_CLAP2</name>
<dbReference type="InterPro" id="IPR004827">
    <property type="entry name" value="bZIP"/>
</dbReference>
<dbReference type="AlphaFoldDB" id="M1WGA1"/>
<protein>
    <recommendedName>
        <fullName evidence="2">BZIP domain-containing protein</fullName>
    </recommendedName>
</protein>
<sequence length="202" mass="22603">MASSKYSFSTILLPAESAQTSRCGPSRATQCHVTGSQILPGAGHNAPHLPLQQSVQRQEGVWYSRSHISTDQLAPILHAELPATTNLAPLEAAAEEHRSAVLGVNLKAHKAKATKEAQDRRNRNAQASKRSRLKKSAKEKAEATKREQEMKQELEDTKSESRKKDAEIERLRGVDAEIERLRGVDAENERLRRENEELKQRK</sequence>
<feature type="compositionally biased region" description="Basic and acidic residues" evidence="1">
    <location>
        <begin position="136"/>
        <end position="202"/>
    </location>
</feature>
<dbReference type="VEuPathDB" id="FungiDB:CPUR_05452"/>
<dbReference type="EMBL" id="CAGA01000032">
    <property type="protein sequence ID" value="CCE31599.1"/>
    <property type="molecule type" value="Genomic_DNA"/>
</dbReference>
<evidence type="ECO:0000313" key="3">
    <source>
        <dbReference type="EMBL" id="CCE31599.1"/>
    </source>
</evidence>
<dbReference type="OrthoDB" id="10578813at2759"/>
<dbReference type="Proteomes" id="UP000016801">
    <property type="component" value="Unassembled WGS sequence"/>
</dbReference>
<comment type="caution">
    <text evidence="3">The sequence shown here is derived from an EMBL/GenBank/DDBJ whole genome shotgun (WGS) entry which is preliminary data.</text>
</comment>
<dbReference type="GO" id="GO:0003700">
    <property type="term" value="F:DNA-binding transcription factor activity"/>
    <property type="evidence" value="ECO:0007669"/>
    <property type="project" value="InterPro"/>
</dbReference>
<feature type="compositionally biased region" description="Basic and acidic residues" evidence="1">
    <location>
        <begin position="113"/>
        <end position="122"/>
    </location>
</feature>
<evidence type="ECO:0000259" key="2">
    <source>
        <dbReference type="PROSITE" id="PS00036"/>
    </source>
</evidence>
<feature type="region of interest" description="Disordered" evidence="1">
    <location>
        <begin position="111"/>
        <end position="202"/>
    </location>
</feature>
<keyword evidence="4" id="KW-1185">Reference proteome</keyword>
<organism evidence="3 4">
    <name type="scientific">Claviceps purpurea (strain 20.1)</name>
    <name type="common">Ergot fungus</name>
    <name type="synonym">Sphacelia segetum</name>
    <dbReference type="NCBI Taxonomy" id="1111077"/>
    <lineage>
        <taxon>Eukaryota</taxon>
        <taxon>Fungi</taxon>
        <taxon>Dikarya</taxon>
        <taxon>Ascomycota</taxon>
        <taxon>Pezizomycotina</taxon>
        <taxon>Sordariomycetes</taxon>
        <taxon>Hypocreomycetidae</taxon>
        <taxon>Hypocreales</taxon>
        <taxon>Clavicipitaceae</taxon>
        <taxon>Claviceps</taxon>
    </lineage>
</organism>
<dbReference type="HOGENOM" id="CLU_117264_0_0_1"/>
<feature type="domain" description="BZIP" evidence="2">
    <location>
        <begin position="120"/>
        <end position="134"/>
    </location>
</feature>
<reference evidence="3 4" key="1">
    <citation type="journal article" date="2013" name="PLoS Genet.">
        <title>Plant-symbiotic fungi as chemical engineers: Multi-genome analysis of the Clavicipitaceae reveals dynamics of alkaloid loci.</title>
        <authorList>
            <person name="Schardl C.L."/>
            <person name="Young C.A."/>
            <person name="Hesse U."/>
            <person name="Amyotte S.G."/>
            <person name="Andreeva K."/>
            <person name="Calie P.J."/>
            <person name="Fleetwood D.J."/>
            <person name="Haws D.C."/>
            <person name="Moore N."/>
            <person name="Oeser B."/>
            <person name="Panaccione D.G."/>
            <person name="Schweri K.K."/>
            <person name="Voisey C.R."/>
            <person name="Farman M.L."/>
            <person name="Jaromczyk J.W."/>
            <person name="Roe B.A."/>
            <person name="O'Sullivan D.M."/>
            <person name="Scott B."/>
            <person name="Tudzynski P."/>
            <person name="An Z."/>
            <person name="Arnaoudova E.G."/>
            <person name="Bullock C.T."/>
            <person name="Charlton N.D."/>
            <person name="Chen L."/>
            <person name="Cox M."/>
            <person name="Dinkins R.D."/>
            <person name="Florea S."/>
            <person name="Glenn A.E."/>
            <person name="Gordon A."/>
            <person name="Gueldener U."/>
            <person name="Harris D.R."/>
            <person name="Hollin W."/>
            <person name="Jaromczyk J."/>
            <person name="Johnson R.D."/>
            <person name="Khan A.K."/>
            <person name="Leistner E."/>
            <person name="Leuchtmann A."/>
            <person name="Li C."/>
            <person name="Liu J."/>
            <person name="Liu J."/>
            <person name="Liu M."/>
            <person name="Mace W."/>
            <person name="Machado C."/>
            <person name="Nagabhyru P."/>
            <person name="Pan J."/>
            <person name="Schmid J."/>
            <person name="Sugawara K."/>
            <person name="Steiner U."/>
            <person name="Takach J.E."/>
            <person name="Tanaka E."/>
            <person name="Webb J.S."/>
            <person name="Wilson E.V."/>
            <person name="Wiseman J.L."/>
            <person name="Yoshida R."/>
            <person name="Zeng Z."/>
        </authorList>
    </citation>
    <scope>NUCLEOTIDE SEQUENCE [LARGE SCALE GENOMIC DNA]</scope>
    <source>
        <strain evidence="3 4">20.1</strain>
    </source>
</reference>